<evidence type="ECO:0000256" key="3">
    <source>
        <dbReference type="ARBA" id="ARBA00022475"/>
    </source>
</evidence>
<evidence type="ECO:0000256" key="1">
    <source>
        <dbReference type="ARBA" id="ARBA00004651"/>
    </source>
</evidence>
<dbReference type="InterPro" id="IPR052017">
    <property type="entry name" value="TSUP"/>
</dbReference>
<feature type="transmembrane region" description="Helical" evidence="7">
    <location>
        <begin position="104"/>
        <end position="121"/>
    </location>
</feature>
<keyword evidence="5 7" id="KW-1133">Transmembrane helix</keyword>
<accession>A0A0F9RQX8</accession>
<keyword evidence="6 7" id="KW-0472">Membrane</keyword>
<evidence type="ECO:0000256" key="7">
    <source>
        <dbReference type="SAM" id="Phobius"/>
    </source>
</evidence>
<gene>
    <name evidence="8" type="ORF">LCGC14_0865260</name>
</gene>
<dbReference type="EMBL" id="LAZR01002642">
    <property type="protein sequence ID" value="KKN27376.1"/>
    <property type="molecule type" value="Genomic_DNA"/>
</dbReference>
<dbReference type="GO" id="GO:0005886">
    <property type="term" value="C:plasma membrane"/>
    <property type="evidence" value="ECO:0007669"/>
    <property type="project" value="UniProtKB-SubCell"/>
</dbReference>
<dbReference type="AlphaFoldDB" id="A0A0F9RQX8"/>
<evidence type="ECO:0000256" key="6">
    <source>
        <dbReference type="ARBA" id="ARBA00023136"/>
    </source>
</evidence>
<evidence type="ECO:0000256" key="2">
    <source>
        <dbReference type="ARBA" id="ARBA00022448"/>
    </source>
</evidence>
<keyword evidence="2" id="KW-0813">Transport</keyword>
<protein>
    <recommendedName>
        <fullName evidence="9">Membrane transporter protein</fullName>
    </recommendedName>
</protein>
<comment type="caution">
    <text evidence="8">The sequence shown here is derived from an EMBL/GenBank/DDBJ whole genome shotgun (WGS) entry which is preliminary data.</text>
</comment>
<keyword evidence="3" id="KW-1003">Cell membrane</keyword>
<organism evidence="8">
    <name type="scientific">marine sediment metagenome</name>
    <dbReference type="NCBI Taxonomy" id="412755"/>
    <lineage>
        <taxon>unclassified sequences</taxon>
        <taxon>metagenomes</taxon>
        <taxon>ecological metagenomes</taxon>
    </lineage>
</organism>
<evidence type="ECO:0008006" key="9">
    <source>
        <dbReference type="Google" id="ProtNLM"/>
    </source>
</evidence>
<feature type="transmembrane region" description="Helical" evidence="7">
    <location>
        <begin position="78"/>
        <end position="97"/>
    </location>
</feature>
<dbReference type="Pfam" id="PF01925">
    <property type="entry name" value="TauE"/>
    <property type="match status" value="1"/>
</dbReference>
<feature type="transmembrane region" description="Helical" evidence="7">
    <location>
        <begin position="180"/>
        <end position="196"/>
    </location>
</feature>
<dbReference type="InterPro" id="IPR002781">
    <property type="entry name" value="TM_pro_TauE-like"/>
</dbReference>
<evidence type="ECO:0000256" key="4">
    <source>
        <dbReference type="ARBA" id="ARBA00022692"/>
    </source>
</evidence>
<dbReference type="PANTHER" id="PTHR30269">
    <property type="entry name" value="TRANSMEMBRANE PROTEIN YFCA"/>
    <property type="match status" value="1"/>
</dbReference>
<feature type="transmembrane region" description="Helical" evidence="7">
    <location>
        <begin position="141"/>
        <end position="168"/>
    </location>
</feature>
<dbReference type="PANTHER" id="PTHR30269:SF0">
    <property type="entry name" value="MEMBRANE TRANSPORTER PROTEIN YFCA-RELATED"/>
    <property type="match status" value="1"/>
</dbReference>
<proteinExistence type="predicted"/>
<evidence type="ECO:0000313" key="8">
    <source>
        <dbReference type="EMBL" id="KKN27376.1"/>
    </source>
</evidence>
<comment type="subcellular location">
    <subcellularLocation>
        <location evidence="1">Cell membrane</location>
        <topology evidence="1">Multi-pass membrane protein</topology>
    </subcellularLocation>
</comment>
<keyword evidence="4 7" id="KW-0812">Transmembrane</keyword>
<sequence>MDELLKLLLLFGIGSLAGFTNVMAGGGSAITLPTLMFLGLEGSVANGTNRLGILIQSFSAILSFRQEKYSEFKLSLKLAAFALPGAIAGSIIAVNISDELFKDILGYVMIGVIISMIFQRSNQKKNQNESLHHNSWFIYPAMFAIGLYGGFIQVGVGFVLMASIYHLMKIGLVRVNMHKVFIIFIYTIPALLVFIFTSNVNWKFGLALAAGTASGAWWSAKVSVKKGEGIIRIVLMILMLIMSLILLNIIKFPNFPPGQ</sequence>
<name>A0A0F9RQX8_9ZZZZ</name>
<reference evidence="8" key="1">
    <citation type="journal article" date="2015" name="Nature">
        <title>Complex archaea that bridge the gap between prokaryotes and eukaryotes.</title>
        <authorList>
            <person name="Spang A."/>
            <person name="Saw J.H."/>
            <person name="Jorgensen S.L."/>
            <person name="Zaremba-Niedzwiedzka K."/>
            <person name="Martijn J."/>
            <person name="Lind A.E."/>
            <person name="van Eijk R."/>
            <person name="Schleper C."/>
            <person name="Guy L."/>
            <person name="Ettema T.J."/>
        </authorList>
    </citation>
    <scope>NUCLEOTIDE SEQUENCE</scope>
</reference>
<evidence type="ECO:0000256" key="5">
    <source>
        <dbReference type="ARBA" id="ARBA00022989"/>
    </source>
</evidence>
<feature type="transmembrane region" description="Helical" evidence="7">
    <location>
        <begin position="230"/>
        <end position="250"/>
    </location>
</feature>